<proteinExistence type="predicted"/>
<reference evidence="1" key="1">
    <citation type="submission" date="2021-11" db="EMBL/GenBank/DDBJ databases">
        <title>Genome sequence.</title>
        <authorList>
            <person name="Sun Q."/>
        </authorList>
    </citation>
    <scope>NUCLEOTIDE SEQUENCE</scope>
    <source>
        <strain evidence="1">JC740</strain>
    </source>
</reference>
<dbReference type="EMBL" id="JAJKFW010000022">
    <property type="protein sequence ID" value="MCC9642828.1"/>
    <property type="molecule type" value="Genomic_DNA"/>
</dbReference>
<organism evidence="1 2">
    <name type="scientific">Rhodopirellula halodulae</name>
    <dbReference type="NCBI Taxonomy" id="2894198"/>
    <lineage>
        <taxon>Bacteria</taxon>
        <taxon>Pseudomonadati</taxon>
        <taxon>Planctomycetota</taxon>
        <taxon>Planctomycetia</taxon>
        <taxon>Pirellulales</taxon>
        <taxon>Pirellulaceae</taxon>
        <taxon>Rhodopirellula</taxon>
    </lineage>
</organism>
<comment type="caution">
    <text evidence="1">The sequence shown here is derived from an EMBL/GenBank/DDBJ whole genome shotgun (WGS) entry which is preliminary data.</text>
</comment>
<evidence type="ECO:0000313" key="1">
    <source>
        <dbReference type="EMBL" id="MCC9642828.1"/>
    </source>
</evidence>
<dbReference type="RefSeq" id="WP_230273780.1">
    <property type="nucleotide sequence ID" value="NZ_JAJKFW010000022.1"/>
</dbReference>
<name>A0ABS8NGY5_9BACT</name>
<dbReference type="Proteomes" id="UP001430306">
    <property type="component" value="Unassembled WGS sequence"/>
</dbReference>
<sequence length="103" mass="11487">MMSLIMLLLLALPGFGVTSIVSRSVLGNVRQAETEENEERVHCSSQRRVRKLRSPNGRLTMVGCLRAETHAALVVRALMISSDDHPLPSGHRFQYESLAPMRC</sequence>
<evidence type="ECO:0008006" key="3">
    <source>
        <dbReference type="Google" id="ProtNLM"/>
    </source>
</evidence>
<keyword evidence="2" id="KW-1185">Reference proteome</keyword>
<protein>
    <recommendedName>
        <fullName evidence="3">Secreted protein</fullName>
    </recommendedName>
</protein>
<accession>A0ABS8NGY5</accession>
<evidence type="ECO:0000313" key="2">
    <source>
        <dbReference type="Proteomes" id="UP001430306"/>
    </source>
</evidence>
<gene>
    <name evidence="1" type="ORF">LOC71_11125</name>
</gene>